<accession>A0ACD3YSQ5</accession>
<organism evidence="1 2">
    <name type="scientific">Fusarium solani subsp. cucurbitae</name>
    <name type="common">Neocosmosporum cucurbitae</name>
    <dbReference type="NCBI Taxonomy" id="2747967"/>
    <lineage>
        <taxon>Eukaryota</taxon>
        <taxon>Fungi</taxon>
        <taxon>Dikarya</taxon>
        <taxon>Ascomycota</taxon>
        <taxon>Pezizomycotina</taxon>
        <taxon>Sordariomycetes</taxon>
        <taxon>Hypocreomycetidae</taxon>
        <taxon>Hypocreales</taxon>
        <taxon>Nectriaceae</taxon>
        <taxon>Fusarium</taxon>
        <taxon>Fusarium solani species complex</taxon>
    </lineage>
</organism>
<name>A0ACD3YSQ5_FUSSC</name>
<gene>
    <name evidence="1" type="ORF">LCI18_002949</name>
</gene>
<dbReference type="Proteomes" id="UP000830768">
    <property type="component" value="Chromosome 3"/>
</dbReference>
<proteinExistence type="predicted"/>
<dbReference type="EMBL" id="CP090032">
    <property type="protein sequence ID" value="UPK92014.1"/>
    <property type="molecule type" value="Genomic_DNA"/>
</dbReference>
<evidence type="ECO:0000313" key="1">
    <source>
        <dbReference type="EMBL" id="UPK92014.1"/>
    </source>
</evidence>
<reference evidence="1" key="1">
    <citation type="submission" date="2021-11" db="EMBL/GenBank/DDBJ databases">
        <title>Fusarium solani-melongenae Genome sequencing and assembly.</title>
        <authorList>
            <person name="Xie S."/>
            <person name="Huang L."/>
            <person name="Zhang X."/>
        </authorList>
    </citation>
    <scope>NUCLEOTIDE SEQUENCE</scope>
    <source>
        <strain evidence="1">CRI 24-3</strain>
    </source>
</reference>
<sequence>MKEAIVAPNTTVRVIDSPIPEPGPSEILIKVVVSGTNPKDWKVPSWSNTSSNSGDDIAGIVASLGPGVRSFHKGDRVAAMHVGLASFGSFAEYAIAPEHTVFPIPESIKCEEAATLPLAAYTAAVALFRTLEFPSPWDRPATSSRPLIIYGASTAVGAFAIKLARAAGVHPIIAVGSQNSKSVVPLLNEGNKFVDYTMYKTDEELAEAINRAASEAGVSAGQIHDVFDTVSTERTIALLGKVLEKAVGREPKLALVLPSADSVTVDLRVQVLPINVGMVHGASQNDQLFGLVWGQAFARGLAEGWLTPHPYEVVQGGLGGLERALKDLKEGRVRGKKMVIRILETKDIV</sequence>
<keyword evidence="2" id="KW-1185">Reference proteome</keyword>
<protein>
    <submittedName>
        <fullName evidence="1">Uncharacterized protein</fullName>
    </submittedName>
</protein>
<evidence type="ECO:0000313" key="2">
    <source>
        <dbReference type="Proteomes" id="UP000830768"/>
    </source>
</evidence>